<gene>
    <name evidence="2" type="ORF">H6P81_000023</name>
</gene>
<reference evidence="2 3" key="1">
    <citation type="submission" date="2021-07" db="EMBL/GenBank/DDBJ databases">
        <title>The Aristolochia fimbriata genome: insights into angiosperm evolution, floral development and chemical biosynthesis.</title>
        <authorList>
            <person name="Jiao Y."/>
        </authorList>
    </citation>
    <scope>NUCLEOTIDE SEQUENCE [LARGE SCALE GENOMIC DNA]</scope>
    <source>
        <strain evidence="2">IBCAS-2021</strain>
        <tissue evidence="2">Leaf</tissue>
    </source>
</reference>
<accession>A0AAV7F5B6</accession>
<comment type="caution">
    <text evidence="2">The sequence shown here is derived from an EMBL/GenBank/DDBJ whole genome shotgun (WGS) entry which is preliminary data.</text>
</comment>
<dbReference type="AntiFam" id="ANF00024">
    <property type="entry name" value="Antisense to 23S rRNA"/>
</dbReference>
<evidence type="ECO:0000313" key="2">
    <source>
        <dbReference type="EMBL" id="KAG9455515.1"/>
    </source>
</evidence>
<dbReference type="AntiFam" id="ANF00035">
    <property type="entry name" value="Antisense to 23S rRNA"/>
</dbReference>
<proteinExistence type="predicted"/>
<protein>
    <submittedName>
        <fullName evidence="2">Uncharacterized protein</fullName>
    </submittedName>
</protein>
<dbReference type="AntiFam" id="ANF00005">
    <property type="entry name" value="Antisense to 23S rRNA"/>
</dbReference>
<feature type="compositionally biased region" description="Basic and acidic residues" evidence="1">
    <location>
        <begin position="102"/>
        <end position="113"/>
    </location>
</feature>
<evidence type="ECO:0000256" key="1">
    <source>
        <dbReference type="SAM" id="MobiDB-lite"/>
    </source>
</evidence>
<organism evidence="2 3">
    <name type="scientific">Aristolochia fimbriata</name>
    <name type="common">White veined hardy Dutchman's pipe vine</name>
    <dbReference type="NCBI Taxonomy" id="158543"/>
    <lineage>
        <taxon>Eukaryota</taxon>
        <taxon>Viridiplantae</taxon>
        <taxon>Streptophyta</taxon>
        <taxon>Embryophyta</taxon>
        <taxon>Tracheophyta</taxon>
        <taxon>Spermatophyta</taxon>
        <taxon>Magnoliopsida</taxon>
        <taxon>Magnoliidae</taxon>
        <taxon>Piperales</taxon>
        <taxon>Aristolochiaceae</taxon>
        <taxon>Aristolochia</taxon>
    </lineage>
</organism>
<feature type="region of interest" description="Disordered" evidence="1">
    <location>
        <begin position="98"/>
        <end position="124"/>
    </location>
</feature>
<keyword evidence="3" id="KW-1185">Reference proteome</keyword>
<dbReference type="AntiFam" id="ANF00025">
    <property type="entry name" value="Antisense to 23S rRNA"/>
</dbReference>
<name>A0AAV7F5B6_ARIFI</name>
<dbReference type="EMBL" id="JAINDJ010000002">
    <property type="protein sequence ID" value="KAG9455515.1"/>
    <property type="molecule type" value="Genomic_DNA"/>
</dbReference>
<sequence length="600" mass="66189">MKIDGECLIELIGSCRNKVQISRAENPSLSRLYYRGLWGSRNRRALILGWAYYLDAFSSYPLRTWLPSVYRGHDNWYTRGASFPVPLVLGKGPLNALTPTPDMDRTVSRRSEPSSRTALMGEQPNPWNILQPQSNFYPLSDGPSTRHRRITKADFRPCSTGGSCSQAPFCLCTRGPISVRPEETFARLRYLLGGLRPIETVYLRLSLGPVGPGHKVVRIFTDMSISPSLSPRQCPDRYAFRAGRNLPDKEFRYLRTVIVTAAVHRGFGRRLPLSSGVSPHTWSYDFAETCVFGKQSPGPGHCDPPLYPLLKVVRAFPGSMAWLLQRRSACLLRPSGPTRGSTGIFTCCPSTTPFGLILGPDSPSVDEPCGGTLSRHSRFRFVHTCSRGCFSSKAERSPTDAFLHPTASADRLALFIFGARALDQLAFATAPVGSLNQATAYESPAHSSTGTRSEIHLSSHCLGAHGFMFYFTPRWGFFSPFPHGTTSLSVTQEYLALQGGPCGFTRDSTCPMLLGSERKLVMLSATGLSPSRVQYSTASPSSTTLVLFLPQPRFHGLGCSHFARRYYGNRFCFLFLWLLRCFSSPGCLLPAHGFSSSSKG</sequence>
<evidence type="ECO:0000313" key="3">
    <source>
        <dbReference type="Proteomes" id="UP000825729"/>
    </source>
</evidence>
<dbReference type="Proteomes" id="UP000825729">
    <property type="component" value="Unassembled WGS sequence"/>
</dbReference>
<dbReference type="AlphaFoldDB" id="A0AAV7F5B6"/>